<dbReference type="Proteomes" id="UP001161017">
    <property type="component" value="Unassembled WGS sequence"/>
</dbReference>
<dbReference type="EMBL" id="JAPUFD010000001">
    <property type="protein sequence ID" value="MDI1485189.1"/>
    <property type="molecule type" value="Genomic_DNA"/>
</dbReference>
<dbReference type="PANTHER" id="PTHR33146">
    <property type="entry name" value="ENDONUCLEASE 4"/>
    <property type="match status" value="1"/>
</dbReference>
<dbReference type="AlphaFoldDB" id="A0AA43TRP5"/>
<dbReference type="GO" id="GO:0004519">
    <property type="term" value="F:endonuclease activity"/>
    <property type="evidence" value="ECO:0007669"/>
    <property type="project" value="UniProtKB-KW"/>
</dbReference>
<feature type="signal peptide" evidence="8">
    <location>
        <begin position="1"/>
        <end position="19"/>
    </location>
</feature>
<keyword evidence="8" id="KW-0732">Signal</keyword>
<evidence type="ECO:0000256" key="7">
    <source>
        <dbReference type="ARBA" id="ARBA00023180"/>
    </source>
</evidence>
<dbReference type="InterPro" id="IPR008947">
    <property type="entry name" value="PLipase_C/P1_nuclease_dom_sf"/>
</dbReference>
<keyword evidence="4" id="KW-0255">Endonuclease</keyword>
<comment type="caution">
    <text evidence="9">The sequence shown here is derived from an EMBL/GenBank/DDBJ whole genome shotgun (WGS) entry which is preliminary data.</text>
</comment>
<comment type="similarity">
    <text evidence="1">Belongs to the nuclease type I family.</text>
</comment>
<dbReference type="InterPro" id="IPR003154">
    <property type="entry name" value="S1/P1nuclease"/>
</dbReference>
<keyword evidence="10" id="KW-1185">Reference proteome</keyword>
<dbReference type="GO" id="GO:0003676">
    <property type="term" value="F:nucleic acid binding"/>
    <property type="evidence" value="ECO:0007669"/>
    <property type="project" value="InterPro"/>
</dbReference>
<dbReference type="Gene3D" id="1.10.575.10">
    <property type="entry name" value="P1 Nuclease"/>
    <property type="match status" value="1"/>
</dbReference>
<sequence>MHSTGFITVPLLLSSGAQAWGTLGHATVAQIADNYLTPAAKTYVQGILGSGVTMASVASWADNYRYTTAGKFSAPYHFIDAEDSPPSSCSVSLDRDCGSGGCVVSAIANYTQRVQDGRLSEENTKEALEFLIHFFGDITQPLHDEAEEVGGNDIKVTWDGADTNLHACWDTQMVEKAAGGGNSTATLDSFSQTLIGRIDSGSYSSEKASWISCVNIETASDCAVGWAQDANAYNCQYVLKTDESGQELDGDYYTGAEPIIELQLAKGGYRLGAYLNNLAAAA</sequence>
<dbReference type="SUPFAM" id="SSF48537">
    <property type="entry name" value="Phospholipase C/P1 nuclease"/>
    <property type="match status" value="1"/>
</dbReference>
<gene>
    <name evidence="9" type="ORF">OHK93_000324</name>
</gene>
<dbReference type="GO" id="GO:0016788">
    <property type="term" value="F:hydrolase activity, acting on ester bonds"/>
    <property type="evidence" value="ECO:0007669"/>
    <property type="project" value="InterPro"/>
</dbReference>
<evidence type="ECO:0000256" key="1">
    <source>
        <dbReference type="ARBA" id="ARBA00009547"/>
    </source>
</evidence>
<evidence type="ECO:0000256" key="5">
    <source>
        <dbReference type="ARBA" id="ARBA00022801"/>
    </source>
</evidence>
<evidence type="ECO:0000313" key="9">
    <source>
        <dbReference type="EMBL" id="MDI1485189.1"/>
    </source>
</evidence>
<accession>A0AA43TRP5</accession>
<evidence type="ECO:0000313" key="10">
    <source>
        <dbReference type="Proteomes" id="UP001161017"/>
    </source>
</evidence>
<keyword evidence="2" id="KW-0540">Nuclease</keyword>
<dbReference type="GO" id="GO:0046872">
    <property type="term" value="F:metal ion binding"/>
    <property type="evidence" value="ECO:0007669"/>
    <property type="project" value="UniProtKB-KW"/>
</dbReference>
<organism evidence="9 10">
    <name type="scientific">Ramalina farinacea</name>
    <dbReference type="NCBI Taxonomy" id="258253"/>
    <lineage>
        <taxon>Eukaryota</taxon>
        <taxon>Fungi</taxon>
        <taxon>Dikarya</taxon>
        <taxon>Ascomycota</taxon>
        <taxon>Pezizomycotina</taxon>
        <taxon>Lecanoromycetes</taxon>
        <taxon>OSLEUM clade</taxon>
        <taxon>Lecanoromycetidae</taxon>
        <taxon>Lecanorales</taxon>
        <taxon>Lecanorineae</taxon>
        <taxon>Ramalinaceae</taxon>
        <taxon>Ramalina</taxon>
    </lineage>
</organism>
<keyword evidence="5" id="KW-0378">Hydrolase</keyword>
<keyword evidence="3" id="KW-0479">Metal-binding</keyword>
<evidence type="ECO:0000256" key="4">
    <source>
        <dbReference type="ARBA" id="ARBA00022759"/>
    </source>
</evidence>
<dbReference type="GO" id="GO:0006308">
    <property type="term" value="P:DNA catabolic process"/>
    <property type="evidence" value="ECO:0007669"/>
    <property type="project" value="InterPro"/>
</dbReference>
<dbReference type="Pfam" id="PF02265">
    <property type="entry name" value="S1-P1_nuclease"/>
    <property type="match status" value="1"/>
</dbReference>
<protein>
    <submittedName>
        <fullName evidence="9">Uncharacterized protein</fullName>
    </submittedName>
</protein>
<evidence type="ECO:0000256" key="8">
    <source>
        <dbReference type="SAM" id="SignalP"/>
    </source>
</evidence>
<reference evidence="9" key="1">
    <citation type="journal article" date="2023" name="Genome Biol. Evol.">
        <title>First Whole Genome Sequence and Flow Cytometry Genome Size Data for the Lichen-Forming Fungus Ramalina farinacea (Ascomycota).</title>
        <authorList>
            <person name="Llewellyn T."/>
            <person name="Mian S."/>
            <person name="Hill R."/>
            <person name="Leitch I.J."/>
            <person name="Gaya E."/>
        </authorList>
    </citation>
    <scope>NUCLEOTIDE SEQUENCE</scope>
    <source>
        <strain evidence="9">LIQ254RAFAR</strain>
    </source>
</reference>
<dbReference type="PANTHER" id="PTHR33146:SF26">
    <property type="entry name" value="ENDONUCLEASE 4"/>
    <property type="match status" value="1"/>
</dbReference>
<evidence type="ECO:0000256" key="2">
    <source>
        <dbReference type="ARBA" id="ARBA00022722"/>
    </source>
</evidence>
<dbReference type="CDD" id="cd11010">
    <property type="entry name" value="S1-P1_nuclease"/>
    <property type="match status" value="1"/>
</dbReference>
<keyword evidence="6" id="KW-1015">Disulfide bond</keyword>
<name>A0AA43TRP5_9LECA</name>
<keyword evidence="7" id="KW-0325">Glycoprotein</keyword>
<evidence type="ECO:0000256" key="6">
    <source>
        <dbReference type="ARBA" id="ARBA00023157"/>
    </source>
</evidence>
<feature type="chain" id="PRO_5041402133" evidence="8">
    <location>
        <begin position="20"/>
        <end position="282"/>
    </location>
</feature>
<proteinExistence type="inferred from homology"/>
<evidence type="ECO:0000256" key="3">
    <source>
        <dbReference type="ARBA" id="ARBA00022723"/>
    </source>
</evidence>